<dbReference type="PROSITE" id="PS51371">
    <property type="entry name" value="CBS"/>
    <property type="match status" value="2"/>
</dbReference>
<evidence type="ECO:0000313" key="5">
    <source>
        <dbReference type="Proteomes" id="UP000178082"/>
    </source>
</evidence>
<dbReference type="CDD" id="cd04606">
    <property type="entry name" value="CBS_pair_Mg_transporter"/>
    <property type="match status" value="1"/>
</dbReference>
<proteinExistence type="predicted"/>
<dbReference type="InterPro" id="IPR046342">
    <property type="entry name" value="CBS_dom_sf"/>
</dbReference>
<dbReference type="InterPro" id="IPR011033">
    <property type="entry name" value="PRC_barrel-like_sf"/>
</dbReference>
<dbReference type="InterPro" id="IPR000644">
    <property type="entry name" value="CBS_dom"/>
</dbReference>
<name>A0A1F7SFX9_9BACT</name>
<feature type="coiled-coil region" evidence="2">
    <location>
        <begin position="252"/>
        <end position="284"/>
    </location>
</feature>
<dbReference type="Gene3D" id="1.25.60.10">
    <property type="entry name" value="MgtE N-terminal domain-like"/>
    <property type="match status" value="1"/>
</dbReference>
<dbReference type="Proteomes" id="UP000178082">
    <property type="component" value="Unassembled WGS sequence"/>
</dbReference>
<dbReference type="InterPro" id="IPR027275">
    <property type="entry name" value="PRC-brl_dom"/>
</dbReference>
<dbReference type="STRING" id="1817883.A3G31_10790"/>
<dbReference type="SUPFAM" id="SSF50346">
    <property type="entry name" value="PRC-barrel domain"/>
    <property type="match status" value="1"/>
</dbReference>
<dbReference type="SUPFAM" id="SSF158791">
    <property type="entry name" value="MgtE N-terminal domain-like"/>
    <property type="match status" value="1"/>
</dbReference>
<dbReference type="InterPro" id="IPR006669">
    <property type="entry name" value="MgtE_transporter"/>
</dbReference>
<evidence type="ECO:0000259" key="3">
    <source>
        <dbReference type="PROSITE" id="PS51371"/>
    </source>
</evidence>
<keyword evidence="1" id="KW-0129">CBS domain</keyword>
<dbReference type="EMBL" id="MGDI01000031">
    <property type="protein sequence ID" value="OGL52669.1"/>
    <property type="molecule type" value="Genomic_DNA"/>
</dbReference>
<dbReference type="Gene3D" id="2.30.30.240">
    <property type="entry name" value="PRC-barrel domain"/>
    <property type="match status" value="1"/>
</dbReference>
<dbReference type="InterPro" id="IPR006668">
    <property type="entry name" value="Mg_transptr_MgtE_intracell_dom"/>
</dbReference>
<evidence type="ECO:0000313" key="4">
    <source>
        <dbReference type="EMBL" id="OGL52669.1"/>
    </source>
</evidence>
<dbReference type="GO" id="GO:0015095">
    <property type="term" value="F:magnesium ion transmembrane transporter activity"/>
    <property type="evidence" value="ECO:0007669"/>
    <property type="project" value="InterPro"/>
</dbReference>
<dbReference type="AlphaFoldDB" id="A0A1F7SFX9"/>
<dbReference type="PANTHER" id="PTHR43773:SF1">
    <property type="entry name" value="MAGNESIUM TRANSPORTER MGTE"/>
    <property type="match status" value="1"/>
</dbReference>
<dbReference type="SMART" id="SM00924">
    <property type="entry name" value="MgtE_N"/>
    <property type="match status" value="1"/>
</dbReference>
<keyword evidence="2" id="KW-0175">Coiled coil</keyword>
<dbReference type="InterPro" id="IPR038076">
    <property type="entry name" value="MgtE_N_sf"/>
</dbReference>
<organism evidence="4 5">
    <name type="scientific">Candidatus Schekmanbacteria bacterium RIFCSPLOWO2_12_FULL_38_15</name>
    <dbReference type="NCBI Taxonomy" id="1817883"/>
    <lineage>
        <taxon>Bacteria</taxon>
        <taxon>Candidatus Schekmaniibacteriota</taxon>
    </lineage>
</organism>
<dbReference type="SUPFAM" id="SSF54631">
    <property type="entry name" value="CBS-domain pair"/>
    <property type="match status" value="1"/>
</dbReference>
<gene>
    <name evidence="4" type="ORF">A3G31_10790</name>
</gene>
<dbReference type="Pfam" id="PF00571">
    <property type="entry name" value="CBS"/>
    <property type="match status" value="2"/>
</dbReference>
<sequence>MFVSEVLKKPVLDRAGEEVGRITDFLVRTGEVFPRIESVVVTSKKRNHILIPFENINLFNKRIISVKNFLSELAEQKAKEEDLLICRDLLDKQIVDVYGVKIVRVNDIKLGDIEGNLCLIAVDVGFSGILRRLSIEHIGKQLWGLFGYSISSKLISWNFLQPIEPKLTKLTLRITRQKISELHPSDIAHIISQVSLNGKTALFNSLDLEKAAEALHELEPGTQATIIDRMDEEKASDILERMHPDEAADILGDLSEEKAQELLNKMEKEEAEDVQELLEHEEDTAGGLMTTEYLGFTGDMTVSDVFKNLRLMSPDVEMIYYIYIIDDIEHLLGVLSMKDLILASPMAIISEIMRTKIKTVSPGTDQMKVAELISKYNLYAVPVVDEENKMLGIVTVDDIVDLLLPPSSRKKRQRT</sequence>
<dbReference type="GO" id="GO:0016020">
    <property type="term" value="C:membrane"/>
    <property type="evidence" value="ECO:0007669"/>
    <property type="project" value="InterPro"/>
</dbReference>
<dbReference type="Pfam" id="PF03448">
    <property type="entry name" value="MgtE_N"/>
    <property type="match status" value="1"/>
</dbReference>
<feature type="domain" description="CBS" evidence="3">
    <location>
        <begin position="289"/>
        <end position="351"/>
    </location>
</feature>
<evidence type="ECO:0000256" key="2">
    <source>
        <dbReference type="SAM" id="Coils"/>
    </source>
</evidence>
<feature type="domain" description="CBS" evidence="3">
    <location>
        <begin position="353"/>
        <end position="411"/>
    </location>
</feature>
<dbReference type="Gene3D" id="3.10.580.10">
    <property type="entry name" value="CBS-domain"/>
    <property type="match status" value="1"/>
</dbReference>
<dbReference type="Pfam" id="PF05239">
    <property type="entry name" value="PRC"/>
    <property type="match status" value="1"/>
</dbReference>
<comment type="caution">
    <text evidence="4">The sequence shown here is derived from an EMBL/GenBank/DDBJ whole genome shotgun (WGS) entry which is preliminary data.</text>
</comment>
<protein>
    <submittedName>
        <fullName evidence="4">Magnesium transporter MgtE</fullName>
    </submittedName>
</protein>
<accession>A0A1F7SFX9</accession>
<reference evidence="4 5" key="1">
    <citation type="journal article" date="2016" name="Nat. Commun.">
        <title>Thousands of microbial genomes shed light on interconnected biogeochemical processes in an aquifer system.</title>
        <authorList>
            <person name="Anantharaman K."/>
            <person name="Brown C.T."/>
            <person name="Hug L.A."/>
            <person name="Sharon I."/>
            <person name="Castelle C.J."/>
            <person name="Probst A.J."/>
            <person name="Thomas B.C."/>
            <person name="Singh A."/>
            <person name="Wilkins M.J."/>
            <person name="Karaoz U."/>
            <person name="Brodie E.L."/>
            <person name="Williams K.H."/>
            <person name="Hubbard S.S."/>
            <person name="Banfield J.F."/>
        </authorList>
    </citation>
    <scope>NUCLEOTIDE SEQUENCE [LARGE SCALE GENOMIC DNA]</scope>
</reference>
<dbReference type="PANTHER" id="PTHR43773">
    <property type="entry name" value="MAGNESIUM TRANSPORTER MGTE"/>
    <property type="match status" value="1"/>
</dbReference>
<dbReference type="SMART" id="SM00116">
    <property type="entry name" value="CBS"/>
    <property type="match status" value="2"/>
</dbReference>
<evidence type="ECO:0000256" key="1">
    <source>
        <dbReference type="PROSITE-ProRule" id="PRU00703"/>
    </source>
</evidence>